<keyword evidence="2" id="KW-1185">Reference proteome</keyword>
<evidence type="ECO:0000313" key="2">
    <source>
        <dbReference type="Proteomes" id="UP001589610"/>
    </source>
</evidence>
<evidence type="ECO:0000313" key="1">
    <source>
        <dbReference type="EMBL" id="MFB9674936.1"/>
    </source>
</evidence>
<sequence>MTAARPAIMRAAREGDHLDVDAAHHGVRGHVGQVPDAGHLADVADVIFWGLCPGCRSEDTRRREPPEEPL</sequence>
<accession>A0ABV5T7P6</accession>
<comment type="caution">
    <text evidence="1">The sequence shown here is derived from an EMBL/GenBank/DDBJ whole genome shotgun (WGS) entry which is preliminary data.</text>
</comment>
<name>A0ABV5T7P6_9ACTN</name>
<organism evidence="1 2">
    <name type="scientific">Streptosporangium vulgare</name>
    <dbReference type="NCBI Taxonomy" id="46190"/>
    <lineage>
        <taxon>Bacteria</taxon>
        <taxon>Bacillati</taxon>
        <taxon>Actinomycetota</taxon>
        <taxon>Actinomycetes</taxon>
        <taxon>Streptosporangiales</taxon>
        <taxon>Streptosporangiaceae</taxon>
        <taxon>Streptosporangium</taxon>
    </lineage>
</organism>
<protein>
    <submittedName>
        <fullName evidence="1">Uncharacterized protein</fullName>
    </submittedName>
</protein>
<reference evidence="1 2" key="1">
    <citation type="submission" date="2024-09" db="EMBL/GenBank/DDBJ databases">
        <authorList>
            <person name="Sun Q."/>
            <person name="Mori K."/>
        </authorList>
    </citation>
    <scope>NUCLEOTIDE SEQUENCE [LARGE SCALE GENOMIC DNA]</scope>
    <source>
        <strain evidence="1 2">JCM 3028</strain>
    </source>
</reference>
<dbReference type="Proteomes" id="UP001589610">
    <property type="component" value="Unassembled WGS sequence"/>
</dbReference>
<gene>
    <name evidence="1" type="ORF">ACFFRH_05505</name>
</gene>
<dbReference type="RefSeq" id="WP_386154696.1">
    <property type="nucleotide sequence ID" value="NZ_JBHMBS010000002.1"/>
</dbReference>
<proteinExistence type="predicted"/>
<dbReference type="EMBL" id="JBHMBS010000002">
    <property type="protein sequence ID" value="MFB9674936.1"/>
    <property type="molecule type" value="Genomic_DNA"/>
</dbReference>